<dbReference type="AlphaFoldDB" id="A0A0J1ILF2"/>
<organism evidence="8 9">
    <name type="scientific">Niallia circulans</name>
    <name type="common">Bacillus circulans</name>
    <dbReference type="NCBI Taxonomy" id="1397"/>
    <lineage>
        <taxon>Bacteria</taxon>
        <taxon>Bacillati</taxon>
        <taxon>Bacillota</taxon>
        <taxon>Bacilli</taxon>
        <taxon>Bacillales</taxon>
        <taxon>Bacillaceae</taxon>
        <taxon>Niallia</taxon>
    </lineage>
</organism>
<evidence type="ECO:0000256" key="7">
    <source>
        <dbReference type="SAM" id="Phobius"/>
    </source>
</evidence>
<evidence type="ECO:0000256" key="6">
    <source>
        <dbReference type="ARBA" id="ARBA00023136"/>
    </source>
</evidence>
<evidence type="ECO:0000256" key="3">
    <source>
        <dbReference type="ARBA" id="ARBA00022475"/>
    </source>
</evidence>
<dbReference type="Proteomes" id="UP000036045">
    <property type="component" value="Unassembled WGS sequence"/>
</dbReference>
<evidence type="ECO:0000313" key="8">
    <source>
        <dbReference type="EMBL" id="KLV26708.1"/>
    </source>
</evidence>
<evidence type="ECO:0000256" key="2">
    <source>
        <dbReference type="ARBA" id="ARBA00008570"/>
    </source>
</evidence>
<dbReference type="EMBL" id="LDPH01000007">
    <property type="protein sequence ID" value="KLV26708.1"/>
    <property type="molecule type" value="Genomic_DNA"/>
</dbReference>
<evidence type="ECO:0000256" key="1">
    <source>
        <dbReference type="ARBA" id="ARBA00004162"/>
    </source>
</evidence>
<protein>
    <submittedName>
        <fullName evidence="8">Uncharacterized protein</fullName>
    </submittedName>
</protein>
<evidence type="ECO:0000256" key="4">
    <source>
        <dbReference type="ARBA" id="ARBA00022692"/>
    </source>
</evidence>
<comment type="subcellular location">
    <subcellularLocation>
        <location evidence="1">Cell membrane</location>
        <topology evidence="1">Single-pass membrane protein</topology>
    </subcellularLocation>
</comment>
<keyword evidence="3" id="KW-1003">Cell membrane</keyword>
<keyword evidence="9" id="KW-1185">Reference proteome</keyword>
<dbReference type="InterPro" id="IPR018920">
    <property type="entry name" value="EssA/YueC"/>
</dbReference>
<name>A0A0J1ILF2_NIACI</name>
<dbReference type="InterPro" id="IPR034026">
    <property type="entry name" value="EssA"/>
</dbReference>
<evidence type="ECO:0000313" key="9">
    <source>
        <dbReference type="Proteomes" id="UP000036045"/>
    </source>
</evidence>
<comment type="similarity">
    <text evidence="2">Belongs to the EssA family.</text>
</comment>
<dbReference type="GO" id="GO:0005886">
    <property type="term" value="C:plasma membrane"/>
    <property type="evidence" value="ECO:0007669"/>
    <property type="project" value="UniProtKB-SubCell"/>
</dbReference>
<evidence type="ECO:0000256" key="5">
    <source>
        <dbReference type="ARBA" id="ARBA00022989"/>
    </source>
</evidence>
<proteinExistence type="inferred from homology"/>
<sequence length="175" mass="20253">MIREMNRFSKKIFLSLILFVFMAIFSWLTEQTARADSLIDRLQPNEYESSRNLKNTDFLKESSQSSKTDALTAEKRAISFDGSKVNDHDEWKGQLFTQKMETGSSITRKAEKLQLFTDDEENVHYRVDRIGEENSTELSMALLISILIGICLLLLILILFVFYRSNLKVTRKGNL</sequence>
<comment type="caution">
    <text evidence="8">The sequence shown here is derived from an EMBL/GenBank/DDBJ whole genome shotgun (WGS) entry which is preliminary data.</text>
</comment>
<gene>
    <name evidence="8" type="ORF">ABW02_09160</name>
</gene>
<keyword evidence="4 7" id="KW-0812">Transmembrane</keyword>
<accession>A0A0J1ILF2</accession>
<keyword evidence="6 7" id="KW-0472">Membrane</keyword>
<dbReference type="NCBIfam" id="TIGR03927">
    <property type="entry name" value="T7SS_EssA_Firm"/>
    <property type="match status" value="1"/>
</dbReference>
<reference evidence="8 9" key="1">
    <citation type="submission" date="2015-05" db="EMBL/GenBank/DDBJ databases">
        <title>Whole genome sequence and identification of bacterial endophytes from Costus igneus.</title>
        <authorList>
            <person name="Lee Y.P."/>
            <person name="Gan H.M."/>
            <person name="Eng W."/>
            <person name="Wheatley M.S."/>
            <person name="Caraballo A."/>
            <person name="Polter S."/>
            <person name="Savka M.A."/>
            <person name="Hudson A.O."/>
        </authorList>
    </citation>
    <scope>NUCLEOTIDE SEQUENCE [LARGE SCALE GENOMIC DNA]</scope>
    <source>
        <strain evidence="8 9">RIT379</strain>
    </source>
</reference>
<keyword evidence="5 7" id="KW-1133">Transmembrane helix</keyword>
<feature type="transmembrane region" description="Helical" evidence="7">
    <location>
        <begin position="140"/>
        <end position="163"/>
    </location>
</feature>
<dbReference type="PATRIC" id="fig|1397.4.peg.5092"/>
<dbReference type="Pfam" id="PF10661">
    <property type="entry name" value="EssA"/>
    <property type="match status" value="1"/>
</dbReference>